<reference evidence="6" key="1">
    <citation type="journal article" date="2021" name="Proc. Natl. Acad. Sci. U.S.A.">
        <title>Three genomes in the algal genus Volvox reveal the fate of a haploid sex-determining region after a transition to homothallism.</title>
        <authorList>
            <person name="Yamamoto K."/>
            <person name="Hamaji T."/>
            <person name="Kawai-Toyooka H."/>
            <person name="Matsuzaki R."/>
            <person name="Takahashi F."/>
            <person name="Nishimura Y."/>
            <person name="Kawachi M."/>
            <person name="Noguchi H."/>
            <person name="Minakuchi Y."/>
            <person name="Umen J.G."/>
            <person name="Toyoda A."/>
            <person name="Nozaki H."/>
        </authorList>
    </citation>
    <scope>NUCLEOTIDE SEQUENCE</scope>
    <source>
        <strain evidence="6">NIES-3786</strain>
    </source>
</reference>
<feature type="region of interest" description="Disordered" evidence="4">
    <location>
        <begin position="47"/>
        <end position="81"/>
    </location>
</feature>
<dbReference type="CDD" id="cd09904">
    <property type="entry name" value="H3TH_XPG"/>
    <property type="match status" value="1"/>
</dbReference>
<dbReference type="InterPro" id="IPR006086">
    <property type="entry name" value="XPG-I_dom"/>
</dbReference>
<dbReference type="SMART" id="SM00279">
    <property type="entry name" value="HhH2"/>
    <property type="match status" value="1"/>
</dbReference>
<dbReference type="InterPro" id="IPR036279">
    <property type="entry name" value="5-3_exonuclease_C_sf"/>
</dbReference>
<dbReference type="GO" id="GO:0004520">
    <property type="term" value="F:DNA endonuclease activity"/>
    <property type="evidence" value="ECO:0007669"/>
    <property type="project" value="TreeGrafter"/>
</dbReference>
<feature type="region of interest" description="Disordered" evidence="4">
    <location>
        <begin position="1077"/>
        <end position="1103"/>
    </location>
</feature>
<dbReference type="GO" id="GO:0003697">
    <property type="term" value="F:single-stranded DNA binding"/>
    <property type="evidence" value="ECO:0007669"/>
    <property type="project" value="TreeGrafter"/>
</dbReference>
<feature type="region of interest" description="Disordered" evidence="4">
    <location>
        <begin position="1562"/>
        <end position="1600"/>
    </location>
</feature>
<keyword evidence="2" id="KW-0539">Nucleus</keyword>
<dbReference type="InterPro" id="IPR029060">
    <property type="entry name" value="PIN-like_dom_sf"/>
</dbReference>
<dbReference type="SUPFAM" id="SSF88723">
    <property type="entry name" value="PIN domain-like"/>
    <property type="match status" value="1"/>
</dbReference>
<dbReference type="Gene3D" id="1.10.150.20">
    <property type="entry name" value="5' to 3' exonuclease, C-terminal subdomain"/>
    <property type="match status" value="1"/>
</dbReference>
<feature type="region of interest" description="Disordered" evidence="4">
    <location>
        <begin position="1158"/>
        <end position="1184"/>
    </location>
</feature>
<feature type="compositionally biased region" description="Gly residues" evidence="4">
    <location>
        <begin position="1170"/>
        <end position="1180"/>
    </location>
</feature>
<dbReference type="PANTHER" id="PTHR16171:SF7">
    <property type="entry name" value="DNA REPAIR PROTEIN RAD2"/>
    <property type="match status" value="1"/>
</dbReference>
<feature type="region of interest" description="Disordered" evidence="4">
    <location>
        <begin position="1527"/>
        <end position="1546"/>
    </location>
</feature>
<organism evidence="6 7">
    <name type="scientific">Volvox reticuliferus</name>
    <dbReference type="NCBI Taxonomy" id="1737510"/>
    <lineage>
        <taxon>Eukaryota</taxon>
        <taxon>Viridiplantae</taxon>
        <taxon>Chlorophyta</taxon>
        <taxon>core chlorophytes</taxon>
        <taxon>Chlorophyceae</taxon>
        <taxon>CS clade</taxon>
        <taxon>Chlamydomonadales</taxon>
        <taxon>Volvocaceae</taxon>
        <taxon>Volvox</taxon>
    </lineage>
</organism>
<dbReference type="InterPro" id="IPR008918">
    <property type="entry name" value="HhH2"/>
</dbReference>
<evidence type="ECO:0000256" key="4">
    <source>
        <dbReference type="SAM" id="MobiDB-lite"/>
    </source>
</evidence>
<feature type="compositionally biased region" description="Low complexity" evidence="4">
    <location>
        <begin position="974"/>
        <end position="997"/>
    </location>
</feature>
<evidence type="ECO:0000256" key="2">
    <source>
        <dbReference type="ARBA" id="ARBA00023242"/>
    </source>
</evidence>
<feature type="compositionally biased region" description="Polar residues" evidence="4">
    <location>
        <begin position="938"/>
        <end position="949"/>
    </location>
</feature>
<evidence type="ECO:0000256" key="3">
    <source>
        <dbReference type="SAM" id="Coils"/>
    </source>
</evidence>
<evidence type="ECO:0000259" key="5">
    <source>
        <dbReference type="SMART" id="SM00484"/>
    </source>
</evidence>
<feature type="region of interest" description="Disordered" evidence="4">
    <location>
        <begin position="1"/>
        <end position="35"/>
    </location>
</feature>
<feature type="compositionally biased region" description="Low complexity" evidence="4">
    <location>
        <begin position="1"/>
        <end position="18"/>
    </location>
</feature>
<protein>
    <recommendedName>
        <fullName evidence="5">XPG-I domain-containing protein</fullName>
    </recommendedName>
</protein>
<dbReference type="PRINTS" id="PR00853">
    <property type="entry name" value="XPGRADSUPER"/>
</dbReference>
<evidence type="ECO:0000256" key="1">
    <source>
        <dbReference type="ARBA" id="ARBA00004123"/>
    </source>
</evidence>
<gene>
    <name evidence="6" type="ORF">Vretifemale_2868</name>
</gene>
<feature type="compositionally biased region" description="Gly residues" evidence="4">
    <location>
        <begin position="646"/>
        <end position="655"/>
    </location>
</feature>
<dbReference type="GO" id="GO:0016788">
    <property type="term" value="F:hydrolase activity, acting on ester bonds"/>
    <property type="evidence" value="ECO:0007669"/>
    <property type="project" value="InterPro"/>
</dbReference>
<dbReference type="InterPro" id="IPR006084">
    <property type="entry name" value="XPG/Rad2"/>
</dbReference>
<feature type="coiled-coil region" evidence="3">
    <location>
        <begin position="1188"/>
        <end position="1215"/>
    </location>
</feature>
<evidence type="ECO:0000313" key="6">
    <source>
        <dbReference type="EMBL" id="GIL72511.1"/>
    </source>
</evidence>
<evidence type="ECO:0000313" key="7">
    <source>
        <dbReference type="Proteomes" id="UP000747110"/>
    </source>
</evidence>
<feature type="compositionally biased region" description="Acidic residues" evidence="4">
    <location>
        <begin position="1022"/>
        <end position="1039"/>
    </location>
</feature>
<dbReference type="SMART" id="SM00484">
    <property type="entry name" value="XPGI"/>
    <property type="match status" value="1"/>
</dbReference>
<dbReference type="FunFam" id="1.10.150.20:FF:000050">
    <property type="entry name" value="DNA repair protein UVH3"/>
    <property type="match status" value="1"/>
</dbReference>
<dbReference type="Gene3D" id="3.40.50.1010">
    <property type="entry name" value="5'-nuclease"/>
    <property type="match status" value="1"/>
</dbReference>
<sequence length="1600" mass="160813">ASANSTAPAPPATVAAAALDKHGPMDANRGDSQPMEGTVARGAVLELNLSDAETGSSGSAGGMFGSSSSDDDAEGARAGGAPRVTANMVSIGSGAAAAVPSVGVPAGASSSAPSLDDVEWEDVEMEAAAPSVAAATVARTNARPRDWRERMAARQKLWSTSHGFRMGRKLADWGSADDAEQRTPEGGGAGGGDGVSHGSSGQRRRKGQVRGGVRRSGSGGGGGADDGEVHKAAASAGEGEEDCYYEEEEDASLQEAIRQSLQQQQQQQEQQEQKTEKPNLQEEGAAKELGAGSRKREAGGSAPRASFTAAEKAAEVVAVEAAAGSKPRVNQPSRGSQPPAPAAQLTTGCLSDEDFEWEDVNAAPEPKPEPAANNKASTATATATATAAISTGAAFVPPQLPPTHGSPSKAARISRFVRHLATNPADGSGNHQPLVPRRGPLAAAMARATGQLSGGGSGGAAAATMTPPSDVYRMTSDAAVGPAAGVTAANPDAGPGVAAAPLQREASSDSVSDGDVIWEAADADVEALAEAMPAVPDGDVRRCSAGAVGAVAAAAKHAPGIASSPAECKPCPVGVASAREIWSSVNASSPRHVGLLARYRQSATATATATVAATAAEPVATDVATQQTADGKAEPSHPAVAAGTGQQRGAGGGPGSSAATAAVAATARCSSSLISQINSSSTRRLLELSSGGGGAGCVAAAAISGAAKAAPLAGAGSGARGGVATGFGDDDDDDDDVGDGEFDVDFSFVMKPQGAANVPWVSGVPTAPSTVAAPAAEALIAAAAAATSPEAVGTGNSAGGAAVAAAAVAATATVGDTEASDDFDIDFSFVAEAPGAVATVSRIGSEPAAVVAPATDTQHTDAPIAATTPAVAVAVAVAATATATAVAATIAAASHAPIANADASEDFDFDFDFDFVKVPPVAQPPPSVLPAAVPANVTSDSKTHGSSVPSAPGPRGFLDGYQPHDQRLEDPVRQQQQQELQQEPAAAPAPAGASAVPSSSFSRQVLCSGAGALGDVDEDVDAGEEAADDADWFDEDPDYVPDRDRHPAGGQVSQPPAATAATAAAAATMMTTATATARMVPPGKPPSQPFQSNTAAAATASRQAPAEIPYGAFLPPPLPPGTWIAPMPAAMPKPHPMPSPPPPLPPGPYGTAVAAAVAAGTAPPSESGTAAGGGGGGGGAAAAEGPSLDELLEEVEAEEQELKSAQARASRNLEAPTPEMYQECQELLQMFGLPFIVAPMEAEAQCAYLELAGLVDGVVTDDNDVFLFGGRHVYRHIFENKKYVEEYKMDDVERELGLTRERLAEMALLLGSDYTEGCSGIGIVNAVEVVQAFPGQAGLERFRTWVESPDVGILVAARQLAGEEAGEGDVQPDDTAAQREFKRHHRAVRKNWQLPASFPSPSVLEAYLQPRLDPNKTRFSFGRPDIELLRQFCSDNFGWTPDKVDELLVPVLKEYDNRQAQLRMEQFLSFSTRFAKIRSKRLQNAVAGIRGQELGEELVLGDTIQLTPSRRKRSGGAASTAAAAAAAAAPGNGDGTGEGKEGKVDAGTLGAGAAEDVVAAAAAGEQGGGGVRGRNGRGGVKRARTAAGAAGAEGGAAGDW</sequence>
<feature type="compositionally biased region" description="Low complexity" evidence="4">
    <location>
        <begin position="309"/>
        <end position="323"/>
    </location>
</feature>
<dbReference type="OrthoDB" id="31113at2759"/>
<dbReference type="InterPro" id="IPR019974">
    <property type="entry name" value="XPG_CS"/>
</dbReference>
<feature type="compositionally biased region" description="Acidic residues" evidence="4">
    <location>
        <begin position="238"/>
        <end position="252"/>
    </location>
</feature>
<feature type="compositionally biased region" description="Basic and acidic residues" evidence="4">
    <location>
        <begin position="271"/>
        <end position="286"/>
    </location>
</feature>
<feature type="region of interest" description="Disordered" evidence="4">
    <location>
        <begin position="166"/>
        <end position="355"/>
    </location>
</feature>
<feature type="region of interest" description="Disordered" evidence="4">
    <location>
        <begin position="1022"/>
        <end position="1065"/>
    </location>
</feature>
<dbReference type="CDD" id="cd09868">
    <property type="entry name" value="PIN_XPG_RAD2"/>
    <property type="match status" value="1"/>
</dbReference>
<feature type="compositionally biased region" description="Gly residues" evidence="4">
    <location>
        <begin position="1565"/>
        <end position="1578"/>
    </location>
</feature>
<dbReference type="Proteomes" id="UP000747110">
    <property type="component" value="Unassembled WGS sequence"/>
</dbReference>
<feature type="domain" description="XPG-I" evidence="5">
    <location>
        <begin position="1229"/>
        <end position="1298"/>
    </location>
</feature>
<keyword evidence="7" id="KW-1185">Reference proteome</keyword>
<feature type="region of interest" description="Disordered" evidence="4">
    <location>
        <begin position="623"/>
        <end position="658"/>
    </location>
</feature>
<accession>A0A8J4FF81</accession>
<feature type="non-terminal residue" evidence="6">
    <location>
        <position position="1"/>
    </location>
</feature>
<feature type="compositionally biased region" description="Basic and acidic residues" evidence="4">
    <location>
        <begin position="962"/>
        <end position="972"/>
    </location>
</feature>
<proteinExistence type="predicted"/>
<comment type="caution">
    <text evidence="6">The sequence shown here is derived from an EMBL/GenBank/DDBJ whole genome shotgun (WGS) entry which is preliminary data.</text>
</comment>
<dbReference type="PANTHER" id="PTHR16171">
    <property type="entry name" value="DNA REPAIR PROTEIN COMPLEMENTING XP-G CELLS-RELATED"/>
    <property type="match status" value="1"/>
</dbReference>
<feature type="region of interest" description="Disordered" evidence="4">
    <location>
        <begin position="924"/>
        <end position="997"/>
    </location>
</feature>
<name>A0A8J4FF81_9CHLO</name>
<keyword evidence="3" id="KW-0175">Coiled coil</keyword>
<dbReference type="GO" id="GO:0005634">
    <property type="term" value="C:nucleus"/>
    <property type="evidence" value="ECO:0007669"/>
    <property type="project" value="UniProtKB-SubCell"/>
</dbReference>
<feature type="compositionally biased region" description="Gly residues" evidence="4">
    <location>
        <begin position="185"/>
        <end position="195"/>
    </location>
</feature>
<dbReference type="PROSITE" id="PS00842">
    <property type="entry name" value="XPG_2"/>
    <property type="match status" value="1"/>
</dbReference>
<feature type="compositionally biased region" description="Gly residues" evidence="4">
    <location>
        <begin position="1591"/>
        <end position="1600"/>
    </location>
</feature>
<dbReference type="Pfam" id="PF00867">
    <property type="entry name" value="XPG_I"/>
    <property type="match status" value="1"/>
</dbReference>
<dbReference type="SUPFAM" id="SSF47807">
    <property type="entry name" value="5' to 3' exonuclease, C-terminal subdomain"/>
    <property type="match status" value="1"/>
</dbReference>
<comment type="subcellular location">
    <subcellularLocation>
        <location evidence="1">Nucleus</location>
    </subcellularLocation>
</comment>
<dbReference type="EMBL" id="BNCP01000004">
    <property type="protein sequence ID" value="GIL72511.1"/>
    <property type="molecule type" value="Genomic_DNA"/>
</dbReference>